<dbReference type="InterPro" id="IPR058626">
    <property type="entry name" value="MdtA-like_b-barrel"/>
</dbReference>
<dbReference type="PANTHER" id="PTHR30158">
    <property type="entry name" value="ACRA/E-RELATED COMPONENT OF DRUG EFFLUX TRANSPORTER"/>
    <property type="match status" value="1"/>
</dbReference>
<keyword evidence="3" id="KW-0175">Coiled coil</keyword>
<comment type="caution">
    <text evidence="8">The sequence shown here is derived from an EMBL/GenBank/DDBJ whole genome shotgun (WGS) entry which is preliminary data.</text>
</comment>
<proteinExistence type="inferred from homology"/>
<dbReference type="InterPro" id="IPR058624">
    <property type="entry name" value="MdtA-like_HH"/>
</dbReference>
<feature type="domain" description="Multidrug resistance protein MdtA-like beta-barrel" evidence="6">
    <location>
        <begin position="216"/>
        <end position="304"/>
    </location>
</feature>
<name>A0ABP3DLL2_9GAMM</name>
<dbReference type="InterPro" id="IPR058625">
    <property type="entry name" value="MdtA-like_BSH"/>
</dbReference>
<gene>
    <name evidence="8" type="ORF">GCM10008964_26020</name>
</gene>
<dbReference type="InterPro" id="IPR006143">
    <property type="entry name" value="RND_pump_MFP"/>
</dbReference>
<dbReference type="Pfam" id="PF25944">
    <property type="entry name" value="Beta-barrel_RND"/>
    <property type="match status" value="1"/>
</dbReference>
<reference evidence="9" key="1">
    <citation type="journal article" date="2019" name="Int. J. Syst. Evol. Microbiol.">
        <title>The Global Catalogue of Microorganisms (GCM) 10K type strain sequencing project: providing services to taxonomists for standard genome sequencing and annotation.</title>
        <authorList>
            <consortium name="The Broad Institute Genomics Platform"/>
            <consortium name="The Broad Institute Genome Sequencing Center for Infectious Disease"/>
            <person name="Wu L."/>
            <person name="Ma J."/>
        </authorList>
    </citation>
    <scope>NUCLEOTIDE SEQUENCE [LARGE SCALE GENOMIC DNA]</scope>
    <source>
        <strain evidence="9">JCM 6886</strain>
    </source>
</reference>
<dbReference type="Proteomes" id="UP001501476">
    <property type="component" value="Unassembled WGS sequence"/>
</dbReference>
<comment type="subcellular location">
    <subcellularLocation>
        <location evidence="1">Cell inner membrane</location>
        <topology evidence="1">Lipid-anchor</topology>
    </subcellularLocation>
</comment>
<dbReference type="Pfam" id="PF25967">
    <property type="entry name" value="RND-MFP_C"/>
    <property type="match status" value="1"/>
</dbReference>
<dbReference type="Pfam" id="PF25917">
    <property type="entry name" value="BSH_RND"/>
    <property type="match status" value="1"/>
</dbReference>
<protein>
    <submittedName>
        <fullName evidence="8">Efflux RND transporter periplasmic adaptor subunit</fullName>
    </submittedName>
</protein>
<dbReference type="PROSITE" id="PS51257">
    <property type="entry name" value="PROKAR_LIPOPROTEIN"/>
    <property type="match status" value="1"/>
</dbReference>
<feature type="coiled-coil region" evidence="3">
    <location>
        <begin position="103"/>
        <end position="130"/>
    </location>
</feature>
<evidence type="ECO:0000259" key="5">
    <source>
        <dbReference type="Pfam" id="PF25917"/>
    </source>
</evidence>
<organism evidence="8 9">
    <name type="scientific">Methylophaga marina</name>
    <dbReference type="NCBI Taxonomy" id="45495"/>
    <lineage>
        <taxon>Bacteria</taxon>
        <taxon>Pseudomonadati</taxon>
        <taxon>Pseudomonadota</taxon>
        <taxon>Gammaproteobacteria</taxon>
        <taxon>Thiotrichales</taxon>
        <taxon>Piscirickettsiaceae</taxon>
        <taxon>Methylophaga</taxon>
    </lineage>
</organism>
<dbReference type="EMBL" id="BAAADG010000018">
    <property type="protein sequence ID" value="GAA0233534.1"/>
    <property type="molecule type" value="Genomic_DNA"/>
</dbReference>
<feature type="domain" description="Multidrug resistance protein MdtA-like alpha-helical hairpin" evidence="4">
    <location>
        <begin position="110"/>
        <end position="179"/>
    </location>
</feature>
<evidence type="ECO:0000256" key="2">
    <source>
        <dbReference type="ARBA" id="ARBA00009477"/>
    </source>
</evidence>
<dbReference type="Gene3D" id="2.40.50.100">
    <property type="match status" value="1"/>
</dbReference>
<dbReference type="PANTHER" id="PTHR30158:SF3">
    <property type="entry name" value="MULTIDRUG EFFLUX PUMP SUBUNIT ACRA-RELATED"/>
    <property type="match status" value="1"/>
</dbReference>
<accession>A0ABP3DLL2</accession>
<feature type="domain" description="Multidrug resistance protein MdtA-like C-terminal permuted SH3" evidence="7">
    <location>
        <begin position="308"/>
        <end position="370"/>
    </location>
</feature>
<evidence type="ECO:0000256" key="3">
    <source>
        <dbReference type="SAM" id="Coils"/>
    </source>
</evidence>
<evidence type="ECO:0000259" key="6">
    <source>
        <dbReference type="Pfam" id="PF25944"/>
    </source>
</evidence>
<dbReference type="Gene3D" id="2.40.420.20">
    <property type="match status" value="1"/>
</dbReference>
<dbReference type="NCBIfam" id="TIGR01730">
    <property type="entry name" value="RND_mfp"/>
    <property type="match status" value="1"/>
</dbReference>
<feature type="domain" description="Multidrug resistance protein MdtA-like barrel-sandwich hybrid" evidence="5">
    <location>
        <begin position="69"/>
        <end position="211"/>
    </location>
</feature>
<dbReference type="Gene3D" id="1.10.287.470">
    <property type="entry name" value="Helix hairpin bin"/>
    <property type="match status" value="1"/>
</dbReference>
<evidence type="ECO:0000313" key="9">
    <source>
        <dbReference type="Proteomes" id="UP001501476"/>
    </source>
</evidence>
<sequence length="391" mass="42754">MELLMKISPSFLRVITLSVLLVLTACQSDQQQQAGQAGQKQTSHVDVVTLAPQKVTLRSVLPARTTAFRQAEVRPQVNGIIEKRLFEEGAQVKEGQQLYQIDAALYQAEVANAKAQLMRAKAAFQTAKSKEARYKNLLADNAISQQDYDDALATYQQTEADIKVQEATLKTAETNLNYTHVYAPISGQIGKSNFTEGALVTAQQAAVLTTINQLDPIYIDISQPSKHLLDLRKRIIARQINKEKAPKVTLTLEDGSPYSETGTLQFAEANVDPTTGDVVLRAIMPNPDKLLLPGMFVKATIEEGKLDNVILAPQKGITFDREGNATALVVNKENKVELRQLELDRAIDDDWIVKSGLIAGDQIIVEGLQKVAPDAPVKIDNNTLQTAGNGA</sequence>
<dbReference type="InterPro" id="IPR058627">
    <property type="entry name" value="MdtA-like_C"/>
</dbReference>
<dbReference type="Pfam" id="PF25876">
    <property type="entry name" value="HH_MFP_RND"/>
    <property type="match status" value="1"/>
</dbReference>
<keyword evidence="9" id="KW-1185">Reference proteome</keyword>
<evidence type="ECO:0000313" key="8">
    <source>
        <dbReference type="EMBL" id="GAA0233534.1"/>
    </source>
</evidence>
<evidence type="ECO:0000256" key="1">
    <source>
        <dbReference type="ARBA" id="ARBA00004519"/>
    </source>
</evidence>
<dbReference type="SUPFAM" id="SSF111369">
    <property type="entry name" value="HlyD-like secretion proteins"/>
    <property type="match status" value="1"/>
</dbReference>
<comment type="similarity">
    <text evidence="2">Belongs to the membrane fusion protein (MFP) (TC 8.A.1) family.</text>
</comment>
<evidence type="ECO:0000259" key="7">
    <source>
        <dbReference type="Pfam" id="PF25967"/>
    </source>
</evidence>
<evidence type="ECO:0000259" key="4">
    <source>
        <dbReference type="Pfam" id="PF25876"/>
    </source>
</evidence>
<dbReference type="Gene3D" id="2.40.30.170">
    <property type="match status" value="1"/>
</dbReference>